<dbReference type="Proteomes" id="UP000034291">
    <property type="component" value="Unassembled WGS sequence"/>
</dbReference>
<evidence type="ECO:0000313" key="2">
    <source>
        <dbReference type="Proteomes" id="UP000034291"/>
    </source>
</evidence>
<keyword evidence="2" id="KW-1185">Reference proteome</keyword>
<dbReference type="AlphaFoldDB" id="A0A0F8UHS2"/>
<reference evidence="1 2" key="1">
    <citation type="submission" date="2015-02" db="EMBL/GenBank/DDBJ databases">
        <title>Draft Genome Sequences of Two Closely-Related Aflatoxigenic Aspergillus Species Obtained from the Cote d'Ivoire.</title>
        <authorList>
            <person name="Moore G.G."/>
            <person name="Beltz S.B."/>
            <person name="Mack B.M."/>
        </authorList>
    </citation>
    <scope>NUCLEOTIDE SEQUENCE [LARGE SCALE GENOMIC DNA]</scope>
    <source>
        <strain evidence="1 2">SRRC1468</strain>
    </source>
</reference>
<proteinExistence type="predicted"/>
<gene>
    <name evidence="1" type="ORF">ARAM_007666</name>
</gene>
<evidence type="ECO:0008006" key="3">
    <source>
        <dbReference type="Google" id="ProtNLM"/>
    </source>
</evidence>
<organism evidence="1 2">
    <name type="scientific">Aspergillus rambellii</name>
    <dbReference type="NCBI Taxonomy" id="308745"/>
    <lineage>
        <taxon>Eukaryota</taxon>
        <taxon>Fungi</taxon>
        <taxon>Dikarya</taxon>
        <taxon>Ascomycota</taxon>
        <taxon>Pezizomycotina</taxon>
        <taxon>Eurotiomycetes</taxon>
        <taxon>Eurotiomycetidae</taxon>
        <taxon>Eurotiales</taxon>
        <taxon>Aspergillaceae</taxon>
        <taxon>Aspergillus</taxon>
        <taxon>Aspergillus subgen. Nidulantes</taxon>
    </lineage>
</organism>
<dbReference type="Gene3D" id="3.30.420.10">
    <property type="entry name" value="Ribonuclease H-like superfamily/Ribonuclease H"/>
    <property type="match status" value="1"/>
</dbReference>
<dbReference type="InterPro" id="IPR036397">
    <property type="entry name" value="RNaseH_sf"/>
</dbReference>
<dbReference type="GO" id="GO:0003676">
    <property type="term" value="F:nucleic acid binding"/>
    <property type="evidence" value="ECO:0007669"/>
    <property type="project" value="InterPro"/>
</dbReference>
<sequence>MVWAAFWGSNRSELVHLEQDFEAKKHGYSAASYLALLEENLPTIYDPSLIFMQDNAPIYTARKVKEWFNNNEGVYDHDPDIKEAAGSNKTKEDCLWKVLEASWDNIGEDI</sequence>
<evidence type="ECO:0000313" key="1">
    <source>
        <dbReference type="EMBL" id="KKK19219.1"/>
    </source>
</evidence>
<comment type="caution">
    <text evidence="1">The sequence shown here is derived from an EMBL/GenBank/DDBJ whole genome shotgun (WGS) entry which is preliminary data.</text>
</comment>
<protein>
    <recommendedName>
        <fullName evidence="3">Tc1-like transposase DDE domain-containing protein</fullName>
    </recommendedName>
</protein>
<accession>A0A0F8UHS2</accession>
<dbReference type="EMBL" id="JZBS01002319">
    <property type="protein sequence ID" value="KKK19219.1"/>
    <property type="molecule type" value="Genomic_DNA"/>
</dbReference>
<name>A0A0F8UHS2_9EURO</name>
<dbReference type="STRING" id="308745.A0A0F8UHS2"/>